<dbReference type="VEuPathDB" id="VectorBase:AALB20_029626"/>
<dbReference type="InterPro" id="IPR036236">
    <property type="entry name" value="Znf_C2H2_sf"/>
</dbReference>
<feature type="region of interest" description="Disordered" evidence="5">
    <location>
        <begin position="423"/>
        <end position="510"/>
    </location>
</feature>
<feature type="compositionally biased region" description="Acidic residues" evidence="5">
    <location>
        <begin position="384"/>
        <end position="397"/>
    </location>
</feature>
<evidence type="ECO:0000256" key="4">
    <source>
        <dbReference type="ARBA" id="ARBA00022833"/>
    </source>
</evidence>
<dbReference type="GO" id="GO:0008270">
    <property type="term" value="F:zinc ion binding"/>
    <property type="evidence" value="ECO:0007669"/>
    <property type="project" value="UniProtKB-KW"/>
</dbReference>
<keyword evidence="4" id="KW-0862">Zinc</keyword>
<feature type="compositionally biased region" description="Polar residues" evidence="5">
    <location>
        <begin position="64"/>
        <end position="73"/>
    </location>
</feature>
<dbReference type="SMART" id="SM00355">
    <property type="entry name" value="ZnF_C2H2"/>
    <property type="match status" value="4"/>
</dbReference>
<feature type="region of interest" description="Disordered" evidence="5">
    <location>
        <begin position="231"/>
        <end position="267"/>
    </location>
</feature>
<dbReference type="SUPFAM" id="SSF57667">
    <property type="entry name" value="beta-beta-alpha zinc fingers"/>
    <property type="match status" value="2"/>
</dbReference>
<feature type="compositionally biased region" description="Low complexity" evidence="5">
    <location>
        <begin position="103"/>
        <end position="118"/>
    </location>
</feature>
<feature type="region of interest" description="Disordered" evidence="5">
    <location>
        <begin position="42"/>
        <end position="75"/>
    </location>
</feature>
<evidence type="ECO:0000313" key="8">
    <source>
        <dbReference type="Proteomes" id="UP000069272"/>
    </source>
</evidence>
<dbReference type="PROSITE" id="PS00028">
    <property type="entry name" value="ZINC_FINGER_C2H2_1"/>
    <property type="match status" value="3"/>
</dbReference>
<reference evidence="7" key="2">
    <citation type="submission" date="2022-08" db="UniProtKB">
        <authorList>
            <consortium name="EnsemblMetazoa"/>
        </authorList>
    </citation>
    <scope>IDENTIFICATION</scope>
    <source>
        <strain evidence="7">STECLA/ALBI9_A</strain>
    </source>
</reference>
<proteinExistence type="predicted"/>
<dbReference type="STRING" id="7167.A0A182FU85"/>
<feature type="region of interest" description="Disordered" evidence="5">
    <location>
        <begin position="348"/>
        <end position="406"/>
    </location>
</feature>
<keyword evidence="8" id="KW-1185">Reference proteome</keyword>
<keyword evidence="2" id="KW-0677">Repeat</keyword>
<feature type="region of interest" description="Disordered" evidence="5">
    <location>
        <begin position="102"/>
        <end position="155"/>
    </location>
</feature>
<feature type="domain" description="C2H2-type" evidence="6">
    <location>
        <begin position="274"/>
        <end position="301"/>
    </location>
</feature>
<dbReference type="PROSITE" id="PS50157">
    <property type="entry name" value="ZINC_FINGER_C2H2_2"/>
    <property type="match status" value="3"/>
</dbReference>
<dbReference type="PANTHER" id="PTHR24379">
    <property type="entry name" value="KRAB AND ZINC FINGER DOMAIN-CONTAINING"/>
    <property type="match status" value="1"/>
</dbReference>
<feature type="compositionally biased region" description="Basic and acidic residues" evidence="5">
    <location>
        <begin position="431"/>
        <end position="442"/>
    </location>
</feature>
<feature type="domain" description="C2H2-type" evidence="6">
    <location>
        <begin position="524"/>
        <end position="551"/>
    </location>
</feature>
<sequence>MKGPRWICELCHVRLEDWYAFREQCLGSDEYLRFNMRQWSDNDPANKTPEEQEPSVVPDAAPSTEPNRGSSSLAHRRKSVFEWTVPDARGGQKVIVELVGDEGATSGTGNGHTAAANAQPNGGHPAIETPPMEDGSIGNQTSLSGPSPSEETVVASPDLDWSQEFRARVNSQMHILPGAPRPYECKICRSRFKRRNNLRRHIRANHADEIIVGESPAEEFYALRPAILAEQQQQQRQQEHQHQLHLQSSESTDPKAIADDGASDMNSKSLQPVYQCTLCPRSFKMPAHLAVHRKAHLQKDLRAKEASLDHQRQQQQQQHESPMMIPPVRTFGRKSDIEPCAIIQLSDDDDDEDINASQVSGAAGETEGQHGVFATANGTTNGYQDDEQADDGFDEDEGSLKEASLEPSSLAIVELGADDGQTEVIIPQDVDPWKMKKPDKQRATLPASSSSSTSPPPLLPPAAAAPPIVPRSRPGPLSSKRRHTTGGDENEQLQAPSGTPAMHQSAAPPSSKRATFLHACPISYRCHYCQENFPQEELLRLHLKTHSNNAPAPFRCGWCRKGFRYRQNYMIHVEKQTCRVQSTGTATTMASSTVELTNGGGGGGGGQTSSTVPRLVAKKRAW</sequence>
<keyword evidence="1" id="KW-0479">Metal-binding</keyword>
<evidence type="ECO:0000256" key="3">
    <source>
        <dbReference type="ARBA" id="ARBA00022771"/>
    </source>
</evidence>
<evidence type="ECO:0000256" key="5">
    <source>
        <dbReference type="SAM" id="MobiDB-lite"/>
    </source>
</evidence>
<keyword evidence="3" id="KW-0863">Zinc-finger</keyword>
<evidence type="ECO:0000256" key="2">
    <source>
        <dbReference type="ARBA" id="ARBA00022737"/>
    </source>
</evidence>
<protein>
    <recommendedName>
        <fullName evidence="6">C2H2-type domain-containing protein</fullName>
    </recommendedName>
</protein>
<dbReference type="AlphaFoldDB" id="A0A182FU85"/>
<dbReference type="VEuPathDB" id="VectorBase:AALB010120"/>
<dbReference type="InterPro" id="IPR013087">
    <property type="entry name" value="Znf_C2H2_type"/>
</dbReference>
<dbReference type="Proteomes" id="UP000069272">
    <property type="component" value="Chromosome 3R"/>
</dbReference>
<organism evidence="7 8">
    <name type="scientific">Anopheles albimanus</name>
    <name type="common">New world malaria mosquito</name>
    <dbReference type="NCBI Taxonomy" id="7167"/>
    <lineage>
        <taxon>Eukaryota</taxon>
        <taxon>Metazoa</taxon>
        <taxon>Ecdysozoa</taxon>
        <taxon>Arthropoda</taxon>
        <taxon>Hexapoda</taxon>
        <taxon>Insecta</taxon>
        <taxon>Pterygota</taxon>
        <taxon>Neoptera</taxon>
        <taxon>Endopterygota</taxon>
        <taxon>Diptera</taxon>
        <taxon>Nematocera</taxon>
        <taxon>Culicoidea</taxon>
        <taxon>Culicidae</taxon>
        <taxon>Anophelinae</taxon>
        <taxon>Anopheles</taxon>
    </lineage>
</organism>
<feature type="compositionally biased region" description="Polar residues" evidence="5">
    <location>
        <begin position="137"/>
        <end position="150"/>
    </location>
</feature>
<evidence type="ECO:0000259" key="6">
    <source>
        <dbReference type="PROSITE" id="PS50157"/>
    </source>
</evidence>
<dbReference type="EnsemblMetazoa" id="AALB010120-RA">
    <property type="protein sequence ID" value="AALB010120-PA"/>
    <property type="gene ID" value="AALB010120"/>
</dbReference>
<dbReference type="PANTHER" id="PTHR24379:SF121">
    <property type="entry name" value="C2H2-TYPE DOMAIN-CONTAINING PROTEIN"/>
    <property type="match status" value="1"/>
</dbReference>
<dbReference type="Pfam" id="PF00096">
    <property type="entry name" value="zf-C2H2"/>
    <property type="match status" value="3"/>
</dbReference>
<evidence type="ECO:0000313" key="7">
    <source>
        <dbReference type="EnsemblMetazoa" id="AALB010120-PA"/>
    </source>
</evidence>
<feature type="region of interest" description="Disordered" evidence="5">
    <location>
        <begin position="304"/>
        <end position="323"/>
    </location>
</feature>
<name>A0A182FU85_ANOAL</name>
<evidence type="ECO:0000256" key="1">
    <source>
        <dbReference type="ARBA" id="ARBA00022723"/>
    </source>
</evidence>
<accession>A0A182FU85</accession>
<feature type="domain" description="C2H2-type" evidence="6">
    <location>
        <begin position="183"/>
        <end position="211"/>
    </location>
</feature>
<reference evidence="7 8" key="1">
    <citation type="journal article" date="2017" name="G3 (Bethesda)">
        <title>The Physical Genome Mapping of Anopheles albimanus Corrected Scaffold Misassemblies and Identified Interarm Rearrangements in Genus Anopheles.</title>
        <authorList>
            <person name="Artemov G.N."/>
            <person name="Peery A.N."/>
            <person name="Jiang X."/>
            <person name="Tu Z."/>
            <person name="Stegniy V.N."/>
            <person name="Sharakhova M.V."/>
            <person name="Sharakhov I.V."/>
        </authorList>
    </citation>
    <scope>NUCLEOTIDE SEQUENCE [LARGE SCALE GENOMIC DNA]</scope>
    <source>
        <strain evidence="7 8">ALBI9_A</strain>
    </source>
</reference>
<feature type="compositionally biased region" description="Low complexity" evidence="5">
    <location>
        <begin position="443"/>
        <end position="453"/>
    </location>
</feature>
<feature type="compositionally biased region" description="Pro residues" evidence="5">
    <location>
        <begin position="454"/>
        <end position="469"/>
    </location>
</feature>
<dbReference type="Gene3D" id="3.30.160.60">
    <property type="entry name" value="Classic Zinc Finger"/>
    <property type="match status" value="2"/>
</dbReference>